<keyword evidence="2" id="KW-0812">Transmembrane</keyword>
<keyword evidence="2" id="KW-1133">Transmembrane helix</keyword>
<dbReference type="GO" id="GO:0016020">
    <property type="term" value="C:membrane"/>
    <property type="evidence" value="ECO:0007669"/>
    <property type="project" value="InterPro"/>
</dbReference>
<dbReference type="Gene3D" id="2.60.40.3620">
    <property type="match status" value="1"/>
</dbReference>
<dbReference type="SUPFAM" id="SSF81296">
    <property type="entry name" value="E set domains"/>
    <property type="match status" value="1"/>
</dbReference>
<evidence type="ECO:0000313" key="4">
    <source>
        <dbReference type="Proteomes" id="UP000576082"/>
    </source>
</evidence>
<dbReference type="Gene3D" id="2.60.40.10">
    <property type="entry name" value="Immunoglobulins"/>
    <property type="match status" value="5"/>
</dbReference>
<dbReference type="Pfam" id="PF00560">
    <property type="entry name" value="LRR_1"/>
    <property type="match status" value="1"/>
</dbReference>
<dbReference type="PANTHER" id="PTHR48060:SF21">
    <property type="entry name" value="L DOMAIN-LIKE PROTEIN"/>
    <property type="match status" value="1"/>
</dbReference>
<organism evidence="3 4">
    <name type="scientific">Flammeovirga aprica JL-4</name>
    <dbReference type="NCBI Taxonomy" id="694437"/>
    <lineage>
        <taxon>Bacteria</taxon>
        <taxon>Pseudomonadati</taxon>
        <taxon>Bacteroidota</taxon>
        <taxon>Cytophagia</taxon>
        <taxon>Cytophagales</taxon>
        <taxon>Flammeovirgaceae</taxon>
        <taxon>Flammeovirga</taxon>
    </lineage>
</organism>
<evidence type="ECO:0000256" key="1">
    <source>
        <dbReference type="ARBA" id="ARBA00022729"/>
    </source>
</evidence>
<gene>
    <name evidence="3" type="ORF">HHU12_19695</name>
</gene>
<dbReference type="InterPro" id="IPR001611">
    <property type="entry name" value="Leu-rich_rpt"/>
</dbReference>
<evidence type="ECO:0000256" key="2">
    <source>
        <dbReference type="SAM" id="Phobius"/>
    </source>
</evidence>
<reference evidence="3 4" key="1">
    <citation type="submission" date="2020-04" db="EMBL/GenBank/DDBJ databases">
        <title>Flammeovirga sp. SR4, a novel species isolated from seawater.</title>
        <authorList>
            <person name="Wang X."/>
        </authorList>
    </citation>
    <scope>NUCLEOTIDE SEQUENCE [LARGE SCALE GENOMIC DNA]</scope>
    <source>
        <strain evidence="3 4">ATCC 23126</strain>
    </source>
</reference>
<sequence>MIKQSYFAIRSLYLTALFFVPFISFGQYNFIEIIGEASPNGDWNNGVLMTQDSTNQDLWMLTGVMLSEGGIKFRADSTWDNNWGGNLFPNGTAVAGGDNINVTVSGTYDITLDLSTNTYSFNNLASEKNGVSIAEYGALVDIYNKLGGDFWKNTNNWMTDADVSEWYGVSVIDRKVVAINLSNNGLWGTIPPSIAHLQYITSLDLSVNGISGMDAPEMEMPLLEELSLHRNYIQALPDSLNRMSALSTLRLTNNTLLPDVEYVLNRMSSLTALYIDNNDLGDTVAYNKLMDSQLLSIKNTLTNLTTFEYTNQKYSYCCGDYTEDGDSTTLFVPYFDDPKYSSFQWYLDGQEITGANAYSLKIKISENLGSAYTVTAVNENLPGLSLMSSLITQVGAVRRMEINTTPAGTELDDIYIHLTSEVNSFSDKYKLTYDADKDVYYAEIEQNKGALGYYFSLKGSDRFRETEVGQDVVRQYDPSGLTASDTLQIIISNWAEVPVPNNTCNNAEAVTLGNHESDGSPNWYKYTATENINIFISSDHDAMGLEVYNADCNDLTLLSTNHSISLNSGEEILISWKHNEDKDVPFQWSISESEFIIISQFENWNMDYAVLMQEVSPKVYEATTRLNHSDNFYLDWDGTNLYKTYNTSGKSGDFKIHYNSMTDSLAYELVKEKIIAPHLIYSTDPNNPDSSYWTADEEIMMVLDLEDTYFESDNQDNAYLFFWQKDIGLAGGDSLNGPWFESAERNKLTHIEGSKYSFTFNPSAHLNLTAEEIETTGLNFLVKTKDGGLKTVDSKEAFFPTRLMNEKHLTLKVNMNLAIEKGLFDPSIDTLDVAGSFNNWGTNNPPTLLWDEDQDGIYTVDVKVFDLFDFGGKEMILFKTRINQSWSLGRHEYRNRFMDRRHELPDFKNTIEYWFDDENGDYPASNFSIDLKKQIHLKEFDLASGTVWLNIYKDSVFLTKYELVALDTQSVFTFNSHLMNEGEMYDYNFSFKSDADTLEVVEKDIRKYTVKASDNNLMHVFNDIPNATVELKVNMNLAISKGIFDPSMDTLDVAGSFNNWGNSGYTTYLWDEDQDGIYTVKIHYLELGDSIELKTRINQSWQLGEHELRHRPNRKYFVNDLMTMIEFWYDNENGDYPTTTFAVNLEREIHLKQFDPSSGTVWLNLYKGLELYNKYEVKGIDSLSVYAFHSNQMDEGQNYDYNFSYQSMGDSVPTVENIFRTYTVKADSNSRTHAFNDKPIATVTVNVNMNWAIEQELFDPLTDTLDLVGNFNNWGTDGVEILEDADEDGIYSTVLYELDTLECKVRINQSWEYGSHELANNANRKYPILQNQETINFWYDNEVGTHPTTTVAINMAKELNDGNFTTEVLYIDVMKSDSTLMKRYRAETSEGNNLYTISSKLLNDGFPFLYKAVYYETVEVDSTVSVNEISENEFSSFTVGEENRTIERWFNDEVLVTTITLQVDMSAKIAQGFFDPTKDSVDVAGTFNSWSNDNGEYNLSTEDNKIYSITFEVDSIQEYNFKFRINGSWNDLLHEFPGNGALNRAITPELGIENIFVYYFNDENIENPEVLLKVNMEHQVALENFDPTVEGVEVRIKFYEGDGFSTYPLILNEDGLYGLPFNKLGTGETYTYKFMYQYPNGEGGWTVFEEDNDRTFLVATGQQTTSVWYNDQVPEERILAVWNVNMQQIINTGGFNISSDQLTMKGSFNNWTEEVTLTPIANGGSAYTTSISLPAGTVYYKLFINGVEEVFLGQDASNNRSFELSADNTLISVVYQFEETTKVEEEKVVAVETEEGTVEVVIEIDEVIDALGEDITIVAMLADGSPLPEWIVFDPETLTFTIDPSKIPSGQRDNASVEDLDIVILANNEEGESLAIEVNLPVDEYISNITSLEDVLLQGVSIYPTLIEQQLNVKFDAPFKAINYNVMDLQGKTILQGTESGDFEIDFINMQSGLYLIQLQNADKVSTFKVIKK</sequence>
<dbReference type="InterPro" id="IPR014756">
    <property type="entry name" value="Ig_E-set"/>
</dbReference>
<dbReference type="GO" id="GO:0005509">
    <property type="term" value="F:calcium ion binding"/>
    <property type="evidence" value="ECO:0007669"/>
    <property type="project" value="InterPro"/>
</dbReference>
<comment type="caution">
    <text evidence="3">The sequence shown here is derived from an EMBL/GenBank/DDBJ whole genome shotgun (WGS) entry which is preliminary data.</text>
</comment>
<dbReference type="GO" id="GO:0030313">
    <property type="term" value="C:cell envelope"/>
    <property type="evidence" value="ECO:0007669"/>
    <property type="project" value="UniProtKB-SubCell"/>
</dbReference>
<dbReference type="NCBIfam" id="TIGR04183">
    <property type="entry name" value="Por_Secre_tail"/>
    <property type="match status" value="1"/>
</dbReference>
<dbReference type="Proteomes" id="UP000576082">
    <property type="component" value="Unassembled WGS sequence"/>
</dbReference>
<proteinExistence type="predicted"/>
<keyword evidence="1" id="KW-0732">Signal</keyword>
<feature type="transmembrane region" description="Helical" evidence="2">
    <location>
        <begin position="12"/>
        <end position="31"/>
    </location>
</feature>
<dbReference type="EMBL" id="JABANE010000058">
    <property type="protein sequence ID" value="NME70209.1"/>
    <property type="molecule type" value="Genomic_DNA"/>
</dbReference>
<keyword evidence="4" id="KW-1185">Reference proteome</keyword>
<dbReference type="InterPro" id="IPR053211">
    <property type="entry name" value="DNA_repair-toleration"/>
</dbReference>
<dbReference type="Gene3D" id="3.80.10.10">
    <property type="entry name" value="Ribonuclease Inhibitor"/>
    <property type="match status" value="1"/>
</dbReference>
<protein>
    <submittedName>
        <fullName evidence="3">T9SS type A sorting domain-containing protein</fullName>
    </submittedName>
</protein>
<keyword evidence="2" id="KW-0472">Membrane</keyword>
<dbReference type="SUPFAM" id="SSF52058">
    <property type="entry name" value="L domain-like"/>
    <property type="match status" value="1"/>
</dbReference>
<dbReference type="InterPro" id="IPR015919">
    <property type="entry name" value="Cadherin-like_sf"/>
</dbReference>
<dbReference type="InterPro" id="IPR026444">
    <property type="entry name" value="Secre_tail"/>
</dbReference>
<dbReference type="SUPFAM" id="SSF49313">
    <property type="entry name" value="Cadherin-like"/>
    <property type="match status" value="1"/>
</dbReference>
<evidence type="ECO:0000313" key="3">
    <source>
        <dbReference type="EMBL" id="NME70209.1"/>
    </source>
</evidence>
<dbReference type="PANTHER" id="PTHR48060">
    <property type="entry name" value="DNA DAMAGE-REPAIR/TOLERATION PROTEIN DRT100"/>
    <property type="match status" value="1"/>
</dbReference>
<dbReference type="InterPro" id="IPR032675">
    <property type="entry name" value="LRR_dom_sf"/>
</dbReference>
<dbReference type="RefSeq" id="WP_169658451.1">
    <property type="nucleotide sequence ID" value="NZ_JABANE010000058.1"/>
</dbReference>
<name>A0A7X9RX36_9BACT</name>
<dbReference type="InterPro" id="IPR013783">
    <property type="entry name" value="Ig-like_fold"/>
</dbReference>
<accession>A0A7X9RX36</accession>